<dbReference type="Pfam" id="PF01423">
    <property type="entry name" value="LSM"/>
    <property type="match status" value="1"/>
</dbReference>
<dbReference type="RefSeq" id="XP_052945681.1">
    <property type="nucleotide sequence ID" value="XM_053093009.1"/>
</dbReference>
<accession>A0AA38HBD6</accession>
<evidence type="ECO:0000313" key="3">
    <source>
        <dbReference type="EMBL" id="KAI9635904.1"/>
    </source>
</evidence>
<organism evidence="3 4">
    <name type="scientific">Dioszegia hungarica</name>
    <dbReference type="NCBI Taxonomy" id="4972"/>
    <lineage>
        <taxon>Eukaryota</taxon>
        <taxon>Fungi</taxon>
        <taxon>Dikarya</taxon>
        <taxon>Basidiomycota</taxon>
        <taxon>Agaricomycotina</taxon>
        <taxon>Tremellomycetes</taxon>
        <taxon>Tremellales</taxon>
        <taxon>Bulleribasidiaceae</taxon>
        <taxon>Dioszegia</taxon>
    </lineage>
</organism>
<keyword evidence="4" id="KW-1185">Reference proteome</keyword>
<dbReference type="GeneID" id="77732214"/>
<evidence type="ECO:0000259" key="2">
    <source>
        <dbReference type="Pfam" id="PF01423"/>
    </source>
</evidence>
<protein>
    <recommendedName>
        <fullName evidence="2">Sm domain-containing protein</fullName>
    </recommendedName>
</protein>
<dbReference type="EMBL" id="JAKWFO010000005">
    <property type="protein sequence ID" value="KAI9635904.1"/>
    <property type="molecule type" value="Genomic_DNA"/>
</dbReference>
<proteinExistence type="predicted"/>
<reference evidence="3" key="1">
    <citation type="journal article" date="2022" name="G3 (Bethesda)">
        <title>High quality genome of the basidiomycete yeast Dioszegia hungarica PDD-24b-2 isolated from cloud water.</title>
        <authorList>
            <person name="Jarrige D."/>
            <person name="Haridas S."/>
            <person name="Bleykasten-Grosshans C."/>
            <person name="Joly M."/>
            <person name="Nadalig T."/>
            <person name="Sancelme M."/>
            <person name="Vuilleumier S."/>
            <person name="Grigoriev I.V."/>
            <person name="Amato P."/>
            <person name="Bringel F."/>
        </authorList>
    </citation>
    <scope>NUCLEOTIDE SEQUENCE</scope>
    <source>
        <strain evidence="3">PDD-24b-2</strain>
    </source>
</reference>
<dbReference type="AlphaFoldDB" id="A0AA38HBD6"/>
<comment type="caution">
    <text evidence="3">The sequence shown here is derived from an EMBL/GenBank/DDBJ whole genome shotgun (WGS) entry which is preliminary data.</text>
</comment>
<dbReference type="Gene3D" id="2.30.30.100">
    <property type="match status" value="1"/>
</dbReference>
<feature type="region of interest" description="Disordered" evidence="1">
    <location>
        <begin position="1"/>
        <end position="54"/>
    </location>
</feature>
<dbReference type="InterPro" id="IPR010920">
    <property type="entry name" value="LSM_dom_sf"/>
</dbReference>
<evidence type="ECO:0000256" key="1">
    <source>
        <dbReference type="SAM" id="MobiDB-lite"/>
    </source>
</evidence>
<name>A0AA38HBD6_9TREE</name>
<feature type="compositionally biased region" description="Low complexity" evidence="1">
    <location>
        <begin position="19"/>
        <end position="33"/>
    </location>
</feature>
<feature type="domain" description="Sm" evidence="2">
    <location>
        <begin position="60"/>
        <end position="100"/>
    </location>
</feature>
<dbReference type="Proteomes" id="UP001164286">
    <property type="component" value="Unassembled WGS sequence"/>
</dbReference>
<dbReference type="SUPFAM" id="SSF50182">
    <property type="entry name" value="Sm-like ribonucleoproteins"/>
    <property type="match status" value="1"/>
</dbReference>
<dbReference type="InterPro" id="IPR001163">
    <property type="entry name" value="Sm_dom_euk/arc"/>
</dbReference>
<evidence type="ECO:0000313" key="4">
    <source>
        <dbReference type="Proteomes" id="UP001164286"/>
    </source>
</evidence>
<gene>
    <name evidence="3" type="ORF">MKK02DRAFT_44602</name>
</gene>
<sequence>MSLARPDPGQGHEISPVQTASATSSAPTSTSPSDIQSPPQPALALSEPISRPTPEEATSFLTALLDRPLRVTLKDRRTVVGLLHVIDGGGNMVLSEAEEFPSWLGDLFDVNRELELHGDREDLLRRREEVERGLQERWENGEQWDPRSEPFGGPGTGWGGRGLGLVLIKEADCTRIELVDDREQGAGQGAGEEVGAIS</sequence>
<dbReference type="GO" id="GO:0032991">
    <property type="term" value="C:protein-containing complex"/>
    <property type="evidence" value="ECO:0007669"/>
    <property type="project" value="UniProtKB-ARBA"/>
</dbReference>